<keyword evidence="2" id="KW-0804">Transcription</keyword>
<keyword evidence="1" id="KW-0805">Transcription regulation</keyword>
<name>A0A3M8DAQ1_9BACL</name>
<dbReference type="InterPro" id="IPR011990">
    <property type="entry name" value="TPR-like_helical_dom_sf"/>
</dbReference>
<keyword evidence="5" id="KW-1185">Reference proteome</keyword>
<dbReference type="SUPFAM" id="SSF48452">
    <property type="entry name" value="TPR-like"/>
    <property type="match status" value="3"/>
</dbReference>
<dbReference type="PANTHER" id="PTHR35807">
    <property type="entry name" value="TRANSCRIPTIONAL REGULATOR REDD-RELATED"/>
    <property type="match status" value="1"/>
</dbReference>
<gene>
    <name evidence="4" type="ORF">EDM56_19035</name>
</gene>
<evidence type="ECO:0000313" key="4">
    <source>
        <dbReference type="EMBL" id="RNB85013.1"/>
    </source>
</evidence>
<dbReference type="Pfam" id="PF25873">
    <property type="entry name" value="WHD_MalT"/>
    <property type="match status" value="1"/>
</dbReference>
<dbReference type="SUPFAM" id="SSF46894">
    <property type="entry name" value="C-terminal effector domain of the bipartite response regulators"/>
    <property type="match status" value="1"/>
</dbReference>
<dbReference type="EMBL" id="RHHQ01000015">
    <property type="protein sequence ID" value="RNB85013.1"/>
    <property type="molecule type" value="Genomic_DNA"/>
</dbReference>
<evidence type="ECO:0000313" key="5">
    <source>
        <dbReference type="Proteomes" id="UP000271031"/>
    </source>
</evidence>
<dbReference type="SMART" id="SM00028">
    <property type="entry name" value="TPR"/>
    <property type="match status" value="6"/>
</dbReference>
<dbReference type="Gene3D" id="1.25.40.10">
    <property type="entry name" value="Tetratricopeptide repeat domain"/>
    <property type="match status" value="3"/>
</dbReference>
<dbReference type="GO" id="GO:0003677">
    <property type="term" value="F:DNA binding"/>
    <property type="evidence" value="ECO:0007669"/>
    <property type="project" value="InterPro"/>
</dbReference>
<accession>A0A3M8DAQ1</accession>
<sequence length="1073" mass="123074">MKPTMMLSKLTLPRIQVHIWRRPRLARKIRGLLANPVSLVAAGAGFGKTAAIATYVADQHIQACWYRIDQEDNDLPVFISYLVEAVRVRFPEFGASLLQLIDEQRGQVLTEAFIRECAALFCNDAAKLGDDLLLVLDQYHHTLSVSAVDSWMQQVLLHLPANARIVVISRVAPNWGWFSASRLRGEAGEITEADLRFTKEDMREWLQGDYSYEIAEEDLALLEKWTAGWIVGLRYLAEHVMEGHTIPELLSEHSVVRKELLCYWDSEVVLPLTEGMRAFLLDGSVCDVLTKQKWMHLLGQTESFDRLFEEAKRRRLLFADTREQEWTYHPLLRQVLMQKLMAQPEHFQQLSMQIARFEAQAGRTLDALEHLRRVEAWEEIGELLANCGDEMLQTGQLDPLYNWILALPAESKERFPHLWYYQGEIERSRCVYPQALSSYGRYIERCEEVQDNIGICRGLEGQARVHLDSVQGLKAELLLKRAVTILNPGDDDILAARLYSLLAEVYTNRGNTGLASHWIERTRELEQKAELEGEARLLFRTGRMQAAIQLLEKEWQPDKQEETVALTRSYRETSLVLAFVYAMTGEREKGIIVSEKAIELGKAANSPFVEAYGYIRKAHSALLHKEKSVEEIRALYQGGLAILEGINSNRGKAETLMGLTLLYATEKSLDAALACAERGLQETAVIQDDWVDALIRLGMGIAYANCEEYALAEPVFLQCVERFSQCGDIFNLAICRLWLSYLAYKREDWNSFVPTVSAALTAIQAGEYQFLLQRPTMFTPTGVQKLLPILIEAQKRQIQPNYVSQLLTELGLQNVAFHPGYTLRISTLGSFRIWLDQRELGERAWQRGKAKLLFQLLLTRRHNLLAREEIIDLLWAEQDEEAAQRDFKVALNALNKALEPNREARTTAFFIQRHGSSYGFNLASGYQLDAEEFERLVVSGLAETDHKQATVLLEKGLAYYQGEYLPDCRYEDWCIEERERLGVLYLRGAEKLAQAYLALEQYEASIRWCEKILQIDDCWEEAYRLLMICYHRQNNRSLSLKWYEKCVAKLKEQMGVSPLPSTRDTLQLIMDQD</sequence>
<dbReference type="OrthoDB" id="1137593at2"/>
<organism evidence="4 5">
    <name type="scientific">Brevibacillus fluminis</name>
    <dbReference type="NCBI Taxonomy" id="511487"/>
    <lineage>
        <taxon>Bacteria</taxon>
        <taxon>Bacillati</taxon>
        <taxon>Bacillota</taxon>
        <taxon>Bacilli</taxon>
        <taxon>Bacillales</taxon>
        <taxon>Paenibacillaceae</taxon>
        <taxon>Brevibacillus</taxon>
    </lineage>
</organism>
<dbReference type="InterPro" id="IPR019734">
    <property type="entry name" value="TPR_rpt"/>
</dbReference>
<proteinExistence type="predicted"/>
<dbReference type="InterPro" id="IPR016032">
    <property type="entry name" value="Sig_transdc_resp-reg_C-effctor"/>
</dbReference>
<dbReference type="SMART" id="SM01043">
    <property type="entry name" value="BTAD"/>
    <property type="match status" value="1"/>
</dbReference>
<dbReference type="InterPro" id="IPR036388">
    <property type="entry name" value="WH-like_DNA-bd_sf"/>
</dbReference>
<dbReference type="Proteomes" id="UP000271031">
    <property type="component" value="Unassembled WGS sequence"/>
</dbReference>
<dbReference type="InterPro" id="IPR005158">
    <property type="entry name" value="BTAD"/>
</dbReference>
<reference evidence="4 5" key="1">
    <citation type="submission" date="2018-10" db="EMBL/GenBank/DDBJ databases">
        <title>Phylogenomics of Brevibacillus.</title>
        <authorList>
            <person name="Dunlap C."/>
        </authorList>
    </citation>
    <scope>NUCLEOTIDE SEQUENCE [LARGE SCALE GENOMIC DNA]</scope>
    <source>
        <strain evidence="4 5">JCM 15716</strain>
    </source>
</reference>
<dbReference type="RefSeq" id="WP_122919498.1">
    <property type="nucleotide sequence ID" value="NZ_RHHQ01000015.1"/>
</dbReference>
<feature type="domain" description="Bacterial transcriptional activator" evidence="3">
    <location>
        <begin position="928"/>
        <end position="1070"/>
    </location>
</feature>
<dbReference type="AlphaFoldDB" id="A0A3M8DAQ1"/>
<evidence type="ECO:0000256" key="2">
    <source>
        <dbReference type="ARBA" id="ARBA00023163"/>
    </source>
</evidence>
<evidence type="ECO:0000259" key="3">
    <source>
        <dbReference type="SMART" id="SM01043"/>
    </source>
</evidence>
<dbReference type="InterPro" id="IPR059106">
    <property type="entry name" value="WHD_MalT"/>
</dbReference>
<comment type="caution">
    <text evidence="4">The sequence shown here is derived from an EMBL/GenBank/DDBJ whole genome shotgun (WGS) entry which is preliminary data.</text>
</comment>
<evidence type="ECO:0000256" key="1">
    <source>
        <dbReference type="ARBA" id="ARBA00023015"/>
    </source>
</evidence>
<dbReference type="Pfam" id="PF03704">
    <property type="entry name" value="BTAD"/>
    <property type="match status" value="1"/>
</dbReference>
<dbReference type="GO" id="GO:0006355">
    <property type="term" value="P:regulation of DNA-templated transcription"/>
    <property type="evidence" value="ECO:0007669"/>
    <property type="project" value="InterPro"/>
</dbReference>
<protein>
    <submittedName>
        <fullName evidence="4">ATP-dependent transcriptional regulator</fullName>
    </submittedName>
</protein>
<dbReference type="PANTHER" id="PTHR35807:SF2">
    <property type="entry name" value="TRANSCRIPTIONAL ACTIVATOR DOMAIN"/>
    <property type="match status" value="1"/>
</dbReference>
<dbReference type="Gene3D" id="1.10.10.10">
    <property type="entry name" value="Winged helix-like DNA-binding domain superfamily/Winged helix DNA-binding domain"/>
    <property type="match status" value="1"/>
</dbReference>
<dbReference type="InterPro" id="IPR051677">
    <property type="entry name" value="AfsR-DnrI-RedD_regulator"/>
</dbReference>